<reference evidence="4" key="1">
    <citation type="journal article" date="2017" name="Genome Announc.">
        <title>Draft Genome Sequence of Terrimicrobium sacchariphilum NM-5T, a Facultative Anaerobic Soil Bacterium of the Class Spartobacteria.</title>
        <authorList>
            <person name="Qiu Y.L."/>
            <person name="Tourlousse D.M."/>
            <person name="Matsuura N."/>
            <person name="Ohashi A."/>
            <person name="Sekiguchi Y."/>
        </authorList>
    </citation>
    <scope>NUCLEOTIDE SEQUENCE [LARGE SCALE GENOMIC DNA]</scope>
    <source>
        <strain evidence="4">NM-5</strain>
    </source>
</reference>
<dbReference type="Pfam" id="PF20434">
    <property type="entry name" value="BD-FAE"/>
    <property type="match status" value="1"/>
</dbReference>
<evidence type="ECO:0000313" key="3">
    <source>
        <dbReference type="EMBL" id="GAT32618.1"/>
    </source>
</evidence>
<dbReference type="PANTHER" id="PTHR48081:SF13">
    <property type="entry name" value="ALPHA_BETA HYDROLASE"/>
    <property type="match status" value="1"/>
</dbReference>
<dbReference type="PANTHER" id="PTHR48081">
    <property type="entry name" value="AB HYDROLASE SUPERFAMILY PROTEIN C4A8.06C"/>
    <property type="match status" value="1"/>
</dbReference>
<dbReference type="GO" id="GO:0016787">
    <property type="term" value="F:hydrolase activity"/>
    <property type="evidence" value="ECO:0007669"/>
    <property type="project" value="UniProtKB-KW"/>
</dbReference>
<dbReference type="OrthoDB" id="24847at2"/>
<dbReference type="Proteomes" id="UP000076023">
    <property type="component" value="Unassembled WGS sequence"/>
</dbReference>
<evidence type="ECO:0000256" key="1">
    <source>
        <dbReference type="ARBA" id="ARBA00022801"/>
    </source>
</evidence>
<evidence type="ECO:0000259" key="2">
    <source>
        <dbReference type="Pfam" id="PF20434"/>
    </source>
</evidence>
<dbReference type="InterPro" id="IPR029058">
    <property type="entry name" value="AB_hydrolase_fold"/>
</dbReference>
<dbReference type="RefSeq" id="WP_075078447.1">
    <property type="nucleotide sequence ID" value="NZ_BDCO01000002.1"/>
</dbReference>
<proteinExistence type="predicted"/>
<sequence>MSAATVFRDLAYDCPQGTSLLLDIHRPEGEEPCPVILYVHGGGWRSGDKEDTVQVDALIARGFAVATITYRLLPAFPFPAQVCDVKAAIRWLRANGRTYGLATDKIGAWGHSAGAHLVALCAVTNSLPIFDEGENLGYSSRLDAVCCVAGFFDFLTLARHRKHGAEDDLLGHEPGRCQRAAFASPVTYLSASAPPFLLIHGLIDDVVPARQSQDFDASLRETGVPSHLILQESMDHRNWGHPDVSREMPAFFQRTISPASLPATLPS</sequence>
<dbReference type="Gene3D" id="3.40.50.1820">
    <property type="entry name" value="alpha/beta hydrolase"/>
    <property type="match status" value="1"/>
</dbReference>
<dbReference type="InParanoid" id="A0A146G7B1"/>
<keyword evidence="1" id="KW-0378">Hydrolase</keyword>
<dbReference type="STRING" id="690879.TSACC_21017"/>
<keyword evidence="4" id="KW-1185">Reference proteome</keyword>
<protein>
    <submittedName>
        <fullName evidence="3">Acetyl esterase</fullName>
    </submittedName>
</protein>
<accession>A0A146G7B1</accession>
<evidence type="ECO:0000313" key="4">
    <source>
        <dbReference type="Proteomes" id="UP000076023"/>
    </source>
</evidence>
<dbReference type="FunCoup" id="A0A146G7B1">
    <property type="interactions" value="354"/>
</dbReference>
<comment type="caution">
    <text evidence="3">The sequence shown here is derived from an EMBL/GenBank/DDBJ whole genome shotgun (WGS) entry which is preliminary data.</text>
</comment>
<dbReference type="AlphaFoldDB" id="A0A146G7B1"/>
<feature type="domain" description="BD-FAE-like" evidence="2">
    <location>
        <begin position="22"/>
        <end position="219"/>
    </location>
</feature>
<dbReference type="EMBL" id="BDCO01000002">
    <property type="protein sequence ID" value="GAT32618.1"/>
    <property type="molecule type" value="Genomic_DNA"/>
</dbReference>
<organism evidence="3 4">
    <name type="scientific">Terrimicrobium sacchariphilum</name>
    <dbReference type="NCBI Taxonomy" id="690879"/>
    <lineage>
        <taxon>Bacteria</taxon>
        <taxon>Pseudomonadati</taxon>
        <taxon>Verrucomicrobiota</taxon>
        <taxon>Terrimicrobiia</taxon>
        <taxon>Terrimicrobiales</taxon>
        <taxon>Terrimicrobiaceae</taxon>
        <taxon>Terrimicrobium</taxon>
    </lineage>
</organism>
<gene>
    <name evidence="3" type="ORF">TSACC_21017</name>
</gene>
<dbReference type="InterPro" id="IPR050300">
    <property type="entry name" value="GDXG_lipolytic_enzyme"/>
</dbReference>
<dbReference type="InterPro" id="IPR049492">
    <property type="entry name" value="BD-FAE-like_dom"/>
</dbReference>
<name>A0A146G7B1_TERSA</name>
<dbReference type="SUPFAM" id="SSF53474">
    <property type="entry name" value="alpha/beta-Hydrolases"/>
    <property type="match status" value="1"/>
</dbReference>